<reference evidence="4 5" key="1">
    <citation type="submission" date="2017-04" db="EMBL/GenBank/DDBJ databases">
        <authorList>
            <person name="Afonso C.L."/>
            <person name="Miller P.J."/>
            <person name="Scott M.A."/>
            <person name="Spackman E."/>
            <person name="Goraichik I."/>
            <person name="Dimitrov K.M."/>
            <person name="Suarez D.L."/>
            <person name="Swayne D.E."/>
        </authorList>
    </citation>
    <scope>NUCLEOTIDE SEQUENCE [LARGE SCALE GENOMIC DNA]</scope>
    <source>
        <strain evidence="4 5">USBA 355</strain>
    </source>
</reference>
<dbReference type="EMBL" id="FWZX01000016">
    <property type="protein sequence ID" value="SMF46802.1"/>
    <property type="molecule type" value="Genomic_DNA"/>
</dbReference>
<gene>
    <name evidence="4" type="ORF">SAMN05428998_116125</name>
</gene>
<evidence type="ECO:0000313" key="5">
    <source>
        <dbReference type="Proteomes" id="UP000192917"/>
    </source>
</evidence>
<comment type="similarity">
    <text evidence="1">Belongs to the flagella basal body rod proteins family.</text>
</comment>
<dbReference type="Proteomes" id="UP000192917">
    <property type="component" value="Unassembled WGS sequence"/>
</dbReference>
<sequence>MTPALTTAQNGLSTASKRFGAAATALVAVSAAETQVADAQTAQAVQSAAGGQGGASAGNQNGLAGQGAAPGQLPLPEGLLPLLQEAGVSQAKGRFGTVPSLEESTVDMLQAQRAFEANLRVFQAADRQLGDTLNLIA</sequence>
<keyword evidence="4" id="KW-0969">Cilium</keyword>
<dbReference type="Pfam" id="PF06429">
    <property type="entry name" value="Flg_bbr_C"/>
    <property type="match status" value="1"/>
</dbReference>
<evidence type="ECO:0000313" key="4">
    <source>
        <dbReference type="EMBL" id="SMF46802.1"/>
    </source>
</evidence>
<evidence type="ECO:0000256" key="2">
    <source>
        <dbReference type="SAM" id="MobiDB-lite"/>
    </source>
</evidence>
<accession>A0A1Y6CBC3</accession>
<feature type="region of interest" description="Disordered" evidence="2">
    <location>
        <begin position="47"/>
        <end position="76"/>
    </location>
</feature>
<keyword evidence="4" id="KW-0282">Flagellum</keyword>
<dbReference type="AlphaFoldDB" id="A0A1Y6CBC3"/>
<proteinExistence type="inferred from homology"/>
<dbReference type="InterPro" id="IPR010930">
    <property type="entry name" value="Flg_bb/hook_C_dom"/>
</dbReference>
<dbReference type="STRING" id="560819.SAMN05428998_116125"/>
<organism evidence="4 5">
    <name type="scientific">Tistlia consotensis USBA 355</name>
    <dbReference type="NCBI Taxonomy" id="560819"/>
    <lineage>
        <taxon>Bacteria</taxon>
        <taxon>Pseudomonadati</taxon>
        <taxon>Pseudomonadota</taxon>
        <taxon>Alphaproteobacteria</taxon>
        <taxon>Rhodospirillales</taxon>
        <taxon>Rhodovibrionaceae</taxon>
        <taxon>Tistlia</taxon>
    </lineage>
</organism>
<feature type="domain" description="Flagellar basal-body/hook protein C-terminal" evidence="3">
    <location>
        <begin position="102"/>
        <end position="135"/>
    </location>
</feature>
<keyword evidence="5" id="KW-1185">Reference proteome</keyword>
<dbReference type="RefSeq" id="WP_085124219.1">
    <property type="nucleotide sequence ID" value="NZ_FWZX01000016.1"/>
</dbReference>
<keyword evidence="4" id="KW-0966">Cell projection</keyword>
<feature type="compositionally biased region" description="Low complexity" evidence="2">
    <location>
        <begin position="57"/>
        <end position="76"/>
    </location>
</feature>
<protein>
    <submittedName>
        <fullName evidence="4">Flagellar basal body rod FlgEFG protein C-terminal</fullName>
    </submittedName>
</protein>
<evidence type="ECO:0000256" key="1">
    <source>
        <dbReference type="ARBA" id="ARBA00009677"/>
    </source>
</evidence>
<evidence type="ECO:0000259" key="3">
    <source>
        <dbReference type="Pfam" id="PF06429"/>
    </source>
</evidence>
<name>A0A1Y6CBC3_9PROT</name>